<keyword evidence="2" id="KW-1185">Reference proteome</keyword>
<dbReference type="EMBL" id="QPFP01000100">
    <property type="protein sequence ID" value="TEB21882.1"/>
    <property type="molecule type" value="Genomic_DNA"/>
</dbReference>
<reference evidence="1 2" key="1">
    <citation type="journal article" date="2019" name="Nat. Ecol. Evol.">
        <title>Megaphylogeny resolves global patterns of mushroom evolution.</title>
        <authorList>
            <person name="Varga T."/>
            <person name="Krizsan K."/>
            <person name="Foldi C."/>
            <person name="Dima B."/>
            <person name="Sanchez-Garcia M."/>
            <person name="Sanchez-Ramirez S."/>
            <person name="Szollosi G.J."/>
            <person name="Szarkandi J.G."/>
            <person name="Papp V."/>
            <person name="Albert L."/>
            <person name="Andreopoulos W."/>
            <person name="Angelini C."/>
            <person name="Antonin V."/>
            <person name="Barry K.W."/>
            <person name="Bougher N.L."/>
            <person name="Buchanan P."/>
            <person name="Buyck B."/>
            <person name="Bense V."/>
            <person name="Catcheside P."/>
            <person name="Chovatia M."/>
            <person name="Cooper J."/>
            <person name="Damon W."/>
            <person name="Desjardin D."/>
            <person name="Finy P."/>
            <person name="Geml J."/>
            <person name="Haridas S."/>
            <person name="Hughes K."/>
            <person name="Justo A."/>
            <person name="Karasinski D."/>
            <person name="Kautmanova I."/>
            <person name="Kiss B."/>
            <person name="Kocsube S."/>
            <person name="Kotiranta H."/>
            <person name="LaButti K.M."/>
            <person name="Lechner B.E."/>
            <person name="Liimatainen K."/>
            <person name="Lipzen A."/>
            <person name="Lukacs Z."/>
            <person name="Mihaltcheva S."/>
            <person name="Morgado L.N."/>
            <person name="Niskanen T."/>
            <person name="Noordeloos M.E."/>
            <person name="Ohm R.A."/>
            <person name="Ortiz-Santana B."/>
            <person name="Ovrebo C."/>
            <person name="Racz N."/>
            <person name="Riley R."/>
            <person name="Savchenko A."/>
            <person name="Shiryaev A."/>
            <person name="Soop K."/>
            <person name="Spirin V."/>
            <person name="Szebenyi C."/>
            <person name="Tomsovsky M."/>
            <person name="Tulloss R.E."/>
            <person name="Uehling J."/>
            <person name="Grigoriev I.V."/>
            <person name="Vagvolgyi C."/>
            <person name="Papp T."/>
            <person name="Martin F.M."/>
            <person name="Miettinen O."/>
            <person name="Hibbett D.S."/>
            <person name="Nagy L.G."/>
        </authorList>
    </citation>
    <scope>NUCLEOTIDE SEQUENCE [LARGE SCALE GENOMIC DNA]</scope>
    <source>
        <strain evidence="1 2">FP101781</strain>
    </source>
</reference>
<accession>A0A4Y7SJE8</accession>
<protein>
    <submittedName>
        <fullName evidence="1">Uncharacterized protein</fullName>
    </submittedName>
</protein>
<comment type="caution">
    <text evidence="1">The sequence shown here is derived from an EMBL/GenBank/DDBJ whole genome shotgun (WGS) entry which is preliminary data.</text>
</comment>
<evidence type="ECO:0000313" key="1">
    <source>
        <dbReference type="EMBL" id="TEB21882.1"/>
    </source>
</evidence>
<proteinExistence type="predicted"/>
<sequence>MLAGSARLTKGTVQNPCCSHVSSPISQEGWIYNQSLFRTQAGTYSTARTHVSEDVVRSFSQGQACVCFSIVLQPSVFIHGSAAAACDVLISLALAVILRSTGSTRGILRHGMERPFCTSDFVVSRGVRSDEGGLEEASSGVPLVSLPVA</sequence>
<gene>
    <name evidence="1" type="ORF">FA13DRAFT_86411</name>
</gene>
<dbReference type="Proteomes" id="UP000298030">
    <property type="component" value="Unassembled WGS sequence"/>
</dbReference>
<evidence type="ECO:0000313" key="2">
    <source>
        <dbReference type="Proteomes" id="UP000298030"/>
    </source>
</evidence>
<name>A0A4Y7SJE8_COPMI</name>
<organism evidence="1 2">
    <name type="scientific">Coprinellus micaceus</name>
    <name type="common">Glistening ink-cap mushroom</name>
    <name type="synonym">Coprinus micaceus</name>
    <dbReference type="NCBI Taxonomy" id="71717"/>
    <lineage>
        <taxon>Eukaryota</taxon>
        <taxon>Fungi</taxon>
        <taxon>Dikarya</taxon>
        <taxon>Basidiomycota</taxon>
        <taxon>Agaricomycotina</taxon>
        <taxon>Agaricomycetes</taxon>
        <taxon>Agaricomycetidae</taxon>
        <taxon>Agaricales</taxon>
        <taxon>Agaricineae</taxon>
        <taxon>Psathyrellaceae</taxon>
        <taxon>Coprinellus</taxon>
    </lineage>
</organism>
<dbReference type="AlphaFoldDB" id="A0A4Y7SJE8"/>